<dbReference type="EMBL" id="QGGU01000005">
    <property type="protein sequence ID" value="PWK51954.1"/>
    <property type="molecule type" value="Genomic_DNA"/>
</dbReference>
<dbReference type="RefSeq" id="WP_109763331.1">
    <property type="nucleotide sequence ID" value="NZ_QGGU01000005.1"/>
</dbReference>
<feature type="coiled-coil region" evidence="2">
    <location>
        <begin position="117"/>
        <end position="151"/>
    </location>
</feature>
<dbReference type="InterPro" id="IPR006143">
    <property type="entry name" value="RND_pump_MFP"/>
</dbReference>
<dbReference type="Gene3D" id="2.40.420.20">
    <property type="match status" value="1"/>
</dbReference>
<proteinExistence type="inferred from homology"/>
<comment type="caution">
    <text evidence="3">The sequence shown here is derived from an EMBL/GenBank/DDBJ whole genome shotgun (WGS) entry which is preliminary data.</text>
</comment>
<comment type="similarity">
    <text evidence="1">Belongs to the membrane fusion protein (MFP) (TC 8.A.1) family.</text>
</comment>
<evidence type="ECO:0000256" key="1">
    <source>
        <dbReference type="ARBA" id="ARBA00009477"/>
    </source>
</evidence>
<organism evidence="3 4">
    <name type="scientific">Pleionea mediterranea</name>
    <dbReference type="NCBI Taxonomy" id="523701"/>
    <lineage>
        <taxon>Bacteria</taxon>
        <taxon>Pseudomonadati</taxon>
        <taxon>Pseudomonadota</taxon>
        <taxon>Gammaproteobacteria</taxon>
        <taxon>Oceanospirillales</taxon>
        <taxon>Pleioneaceae</taxon>
        <taxon>Pleionea</taxon>
    </lineage>
</organism>
<dbReference type="SUPFAM" id="SSF111369">
    <property type="entry name" value="HlyD-like secretion proteins"/>
    <property type="match status" value="1"/>
</dbReference>
<dbReference type="Gene3D" id="1.10.287.470">
    <property type="entry name" value="Helix hairpin bin"/>
    <property type="match status" value="1"/>
</dbReference>
<dbReference type="PANTHER" id="PTHR30469:SF15">
    <property type="entry name" value="HLYD FAMILY OF SECRETION PROTEINS"/>
    <property type="match status" value="1"/>
</dbReference>
<dbReference type="Gene3D" id="2.40.50.100">
    <property type="match status" value="1"/>
</dbReference>
<dbReference type="GO" id="GO:0015562">
    <property type="term" value="F:efflux transmembrane transporter activity"/>
    <property type="evidence" value="ECO:0007669"/>
    <property type="project" value="TreeGrafter"/>
</dbReference>
<evidence type="ECO:0000313" key="4">
    <source>
        <dbReference type="Proteomes" id="UP000245790"/>
    </source>
</evidence>
<gene>
    <name evidence="3" type="ORF">C8D97_105271</name>
</gene>
<reference evidence="3 4" key="1">
    <citation type="submission" date="2018-05" db="EMBL/GenBank/DDBJ databases">
        <title>Genomic Encyclopedia of Type Strains, Phase IV (KMG-IV): sequencing the most valuable type-strain genomes for metagenomic binning, comparative biology and taxonomic classification.</title>
        <authorList>
            <person name="Goeker M."/>
        </authorList>
    </citation>
    <scope>NUCLEOTIDE SEQUENCE [LARGE SCALE GENOMIC DNA]</scope>
    <source>
        <strain evidence="3 4">DSM 25350</strain>
    </source>
</reference>
<dbReference type="Gene3D" id="2.40.30.170">
    <property type="match status" value="1"/>
</dbReference>
<evidence type="ECO:0000256" key="2">
    <source>
        <dbReference type="SAM" id="Coils"/>
    </source>
</evidence>
<accession>A0A316FTC5</accession>
<evidence type="ECO:0000313" key="3">
    <source>
        <dbReference type="EMBL" id="PWK51954.1"/>
    </source>
</evidence>
<dbReference type="Proteomes" id="UP000245790">
    <property type="component" value="Unassembled WGS sequence"/>
</dbReference>
<dbReference type="OrthoDB" id="9806939at2"/>
<keyword evidence="2" id="KW-0175">Coiled coil</keyword>
<keyword evidence="4" id="KW-1185">Reference proteome</keyword>
<dbReference type="NCBIfam" id="TIGR01730">
    <property type="entry name" value="RND_mfp"/>
    <property type="match status" value="1"/>
</dbReference>
<dbReference type="GO" id="GO:1990281">
    <property type="term" value="C:efflux pump complex"/>
    <property type="evidence" value="ECO:0007669"/>
    <property type="project" value="TreeGrafter"/>
</dbReference>
<name>A0A316FTC5_9GAMM</name>
<sequence>MKSSAHPRSSAVRASYSIKSIKSSSKVLATLFTLMITPAMVKAQEQSMPPAQVKVVALEKRQLAPVSEATGSVISDKNSKISTEIQAAVQWLAPVGKAVAEQEVIAKLDPRLYAIAEKQAEAQVKRLKAELAFQQQELERLKSLIARDNAAKSLYQKEQATFRMLLQDLKSAELQLSKASGDLALTEVKAPFAGVIVSRLAQVGEYLGVGMPLLQLVDHSNKVVTIAAPVKLLSYLADGLEIEVAVYGETKKLPLLTRVPVADPVSRMMELRLDASHTDWLVGSPATAMLPKAKPELSIAVDRDTLVMKNGQWVLYRVTKENTAEQITADIKSWSGRWAILNNQLNEGDKVIIRGAERLQPGQSVAPEAF</sequence>
<dbReference type="AlphaFoldDB" id="A0A316FTC5"/>
<protein>
    <submittedName>
        <fullName evidence="3">RND family efflux transporter MFP subunit</fullName>
    </submittedName>
</protein>
<dbReference type="PANTHER" id="PTHR30469">
    <property type="entry name" value="MULTIDRUG RESISTANCE PROTEIN MDTA"/>
    <property type="match status" value="1"/>
</dbReference>